<gene>
    <name evidence="2" type="ORF">EHP00_746</name>
</gene>
<proteinExistence type="predicted"/>
<protein>
    <submittedName>
        <fullName evidence="2">Uncharacterized protein</fullName>
    </submittedName>
</protein>
<dbReference type="EMBL" id="MNPJ01000026">
    <property type="protein sequence ID" value="OQS53726.1"/>
    <property type="molecule type" value="Genomic_DNA"/>
</dbReference>
<keyword evidence="1" id="KW-0472">Membrane</keyword>
<keyword evidence="3" id="KW-1185">Reference proteome</keyword>
<comment type="caution">
    <text evidence="2">The sequence shown here is derived from an EMBL/GenBank/DDBJ whole genome shotgun (WGS) entry which is preliminary data.</text>
</comment>
<dbReference type="Proteomes" id="UP000192758">
    <property type="component" value="Unassembled WGS sequence"/>
</dbReference>
<feature type="transmembrane region" description="Helical" evidence="1">
    <location>
        <begin position="7"/>
        <end position="26"/>
    </location>
</feature>
<reference evidence="2 3" key="1">
    <citation type="journal article" date="2017" name="Environ. Microbiol.">
        <title>Decay of the glycolytic pathway and adaptation to intranuclear parasitism within Enterocytozoonidae microsporidia.</title>
        <authorList>
            <person name="Wiredu Boakye D."/>
            <person name="Jaroenlak P."/>
            <person name="Prachumwat A."/>
            <person name="Williams T.A."/>
            <person name="Bateman K.S."/>
            <person name="Itsathitphaisarn O."/>
            <person name="Sritunyalucksana K."/>
            <person name="Paszkiewicz K.H."/>
            <person name="Moore K.A."/>
            <person name="Stentiford G.D."/>
            <person name="Williams B.A."/>
        </authorList>
    </citation>
    <scope>NUCLEOTIDE SEQUENCE [LARGE SCALE GENOMIC DNA]</scope>
    <source>
        <strain evidence="2 3">TH1</strain>
    </source>
</reference>
<feature type="transmembrane region" description="Helical" evidence="1">
    <location>
        <begin position="169"/>
        <end position="188"/>
    </location>
</feature>
<feature type="transmembrane region" description="Helical" evidence="1">
    <location>
        <begin position="200"/>
        <end position="218"/>
    </location>
</feature>
<keyword evidence="1" id="KW-0812">Transmembrane</keyword>
<evidence type="ECO:0000256" key="1">
    <source>
        <dbReference type="SAM" id="Phobius"/>
    </source>
</evidence>
<dbReference type="VEuPathDB" id="MicrosporidiaDB:EHP00_746"/>
<feature type="transmembrane region" description="Helical" evidence="1">
    <location>
        <begin position="128"/>
        <end position="149"/>
    </location>
</feature>
<accession>A0A1W0E3B6</accession>
<sequence>MNSISKIFIGLLFNVFLFFFLFQSMYTPLEQMKFKRTALGKFSFFTYNSLITTVIFLSVYNLKNIIALISLYRAKNSNLNREKKNKINESKPNYTNDLKNNRIKNKTQNNHFSSSEESSNFMFFLLKLNFTLAFVFETVVFLMYWFLFFSNKNSFNTDEENAMKTYMDTLVDISIHLIPFLSLLFVFLTDKGMLMREYGVFIFINLMCTLYFYGVLYYCNIYKQTYVYLFTKNYNEMQLLILSLASMCLGLICYLIYFLLTK</sequence>
<evidence type="ECO:0000313" key="2">
    <source>
        <dbReference type="EMBL" id="OQS53726.1"/>
    </source>
</evidence>
<organism evidence="2 3">
    <name type="scientific">Ecytonucleospora hepatopenaei</name>
    <dbReference type="NCBI Taxonomy" id="646526"/>
    <lineage>
        <taxon>Eukaryota</taxon>
        <taxon>Fungi</taxon>
        <taxon>Fungi incertae sedis</taxon>
        <taxon>Microsporidia</taxon>
        <taxon>Enterocytozoonidae</taxon>
        <taxon>Ecytonucleospora</taxon>
    </lineage>
</organism>
<keyword evidence="1" id="KW-1133">Transmembrane helix</keyword>
<dbReference type="AlphaFoldDB" id="A0A1W0E3B6"/>
<feature type="transmembrane region" description="Helical" evidence="1">
    <location>
        <begin position="46"/>
        <end position="72"/>
    </location>
</feature>
<evidence type="ECO:0000313" key="3">
    <source>
        <dbReference type="Proteomes" id="UP000192758"/>
    </source>
</evidence>
<name>A0A1W0E3B6_9MICR</name>
<feature type="transmembrane region" description="Helical" evidence="1">
    <location>
        <begin position="238"/>
        <end position="260"/>
    </location>
</feature>